<dbReference type="AlphaFoldDB" id="A0A6M3LZJ3"/>
<gene>
    <name evidence="1" type="ORF">MM171A01331_0005</name>
    <name evidence="2" type="ORF">MM171B01520_0008</name>
</gene>
<protein>
    <submittedName>
        <fullName evidence="1">Uncharacterized protein</fullName>
    </submittedName>
</protein>
<dbReference type="EMBL" id="MT143756">
    <property type="protein sequence ID" value="QJB02074.1"/>
    <property type="molecule type" value="Genomic_DNA"/>
</dbReference>
<sequence>MGTQISLSDYSKIAHYLTRPASLISIDRYTRVWERDLLGSPVQFIHRYTDPNRLLVVVGEAILKSFLGL</sequence>
<organism evidence="1">
    <name type="scientific">viral metagenome</name>
    <dbReference type="NCBI Taxonomy" id="1070528"/>
    <lineage>
        <taxon>unclassified sequences</taxon>
        <taxon>metagenomes</taxon>
        <taxon>organismal metagenomes</taxon>
    </lineage>
</organism>
<evidence type="ECO:0000313" key="2">
    <source>
        <dbReference type="EMBL" id="QJB02074.1"/>
    </source>
</evidence>
<accession>A0A6M3LZJ3</accession>
<proteinExistence type="predicted"/>
<name>A0A6M3LZJ3_9ZZZZ</name>
<dbReference type="EMBL" id="MT143628">
    <property type="protein sequence ID" value="QJA99084.1"/>
    <property type="molecule type" value="Genomic_DNA"/>
</dbReference>
<evidence type="ECO:0000313" key="1">
    <source>
        <dbReference type="EMBL" id="QJA99084.1"/>
    </source>
</evidence>
<reference evidence="1" key="1">
    <citation type="submission" date="2020-03" db="EMBL/GenBank/DDBJ databases">
        <title>The deep terrestrial virosphere.</title>
        <authorList>
            <person name="Holmfeldt K."/>
            <person name="Nilsson E."/>
            <person name="Simone D."/>
            <person name="Lopez-Fernandez M."/>
            <person name="Wu X."/>
            <person name="de Brujin I."/>
            <person name="Lundin D."/>
            <person name="Andersson A."/>
            <person name="Bertilsson S."/>
            <person name="Dopson M."/>
        </authorList>
    </citation>
    <scope>NUCLEOTIDE SEQUENCE</scope>
    <source>
        <strain evidence="1">MM171A01331</strain>
        <strain evidence="2">MM171B01520</strain>
    </source>
</reference>